<name>A0A7R8W451_9CRUS</name>
<sequence>MGEKKECSKTFEESFHPSKKIFLWKSKTLLCLHNVLIHLKRSVEGAAAVSTFALPPTACDSNRNDGGQAINS</sequence>
<protein>
    <submittedName>
        <fullName evidence="1">Uncharacterized protein</fullName>
    </submittedName>
</protein>
<dbReference type="EMBL" id="OB660101">
    <property type="protein sequence ID" value="CAD7222755.1"/>
    <property type="molecule type" value="Genomic_DNA"/>
</dbReference>
<evidence type="ECO:0000313" key="1">
    <source>
        <dbReference type="EMBL" id="CAD7222755.1"/>
    </source>
</evidence>
<proteinExistence type="predicted"/>
<reference evidence="1" key="1">
    <citation type="submission" date="2020-11" db="EMBL/GenBank/DDBJ databases">
        <authorList>
            <person name="Tran Van P."/>
        </authorList>
    </citation>
    <scope>NUCLEOTIDE SEQUENCE</scope>
</reference>
<dbReference type="AlphaFoldDB" id="A0A7R8W451"/>
<organism evidence="1">
    <name type="scientific">Cyprideis torosa</name>
    <dbReference type="NCBI Taxonomy" id="163714"/>
    <lineage>
        <taxon>Eukaryota</taxon>
        <taxon>Metazoa</taxon>
        <taxon>Ecdysozoa</taxon>
        <taxon>Arthropoda</taxon>
        <taxon>Crustacea</taxon>
        <taxon>Oligostraca</taxon>
        <taxon>Ostracoda</taxon>
        <taxon>Podocopa</taxon>
        <taxon>Podocopida</taxon>
        <taxon>Cytherocopina</taxon>
        <taxon>Cytheroidea</taxon>
        <taxon>Cytherideidae</taxon>
        <taxon>Cyprideis</taxon>
    </lineage>
</organism>
<accession>A0A7R8W451</accession>
<gene>
    <name evidence="1" type="ORF">CTOB1V02_LOCUS753</name>
</gene>